<evidence type="ECO:0000256" key="2">
    <source>
        <dbReference type="SAM" id="SignalP"/>
    </source>
</evidence>
<evidence type="ECO:0000313" key="4">
    <source>
        <dbReference type="EMBL" id="CAL6114838.1"/>
    </source>
</evidence>
<protein>
    <submittedName>
        <fullName evidence="4">Hypothetical_protein</fullName>
    </submittedName>
</protein>
<keyword evidence="2" id="KW-0732">Signal</keyword>
<feature type="transmembrane region" description="Helical" evidence="1">
    <location>
        <begin position="77"/>
        <end position="99"/>
    </location>
</feature>
<dbReference type="EMBL" id="CAXDID020000836">
    <property type="protein sequence ID" value="CAL6114838.1"/>
    <property type="molecule type" value="Genomic_DNA"/>
</dbReference>
<dbReference type="Proteomes" id="UP001642409">
    <property type="component" value="Unassembled WGS sequence"/>
</dbReference>
<dbReference type="EMBL" id="CATOUU010000247">
    <property type="protein sequence ID" value="CAI9922122.1"/>
    <property type="molecule type" value="Genomic_DNA"/>
</dbReference>
<gene>
    <name evidence="4" type="ORF">HINF_LOCUS78341</name>
    <name evidence="3" type="ORF">HINF_LOCUS9767</name>
</gene>
<reference evidence="3" key="1">
    <citation type="submission" date="2023-06" db="EMBL/GenBank/DDBJ databases">
        <authorList>
            <person name="Kurt Z."/>
        </authorList>
    </citation>
    <scope>NUCLEOTIDE SEQUENCE</scope>
</reference>
<evidence type="ECO:0000256" key="1">
    <source>
        <dbReference type="SAM" id="Phobius"/>
    </source>
</evidence>
<keyword evidence="1" id="KW-0472">Membrane</keyword>
<name>A0AA86TPK7_9EUKA</name>
<reference evidence="4 5" key="2">
    <citation type="submission" date="2024-07" db="EMBL/GenBank/DDBJ databases">
        <authorList>
            <person name="Akdeniz Z."/>
        </authorList>
    </citation>
    <scope>NUCLEOTIDE SEQUENCE [LARGE SCALE GENOMIC DNA]</scope>
</reference>
<evidence type="ECO:0000313" key="3">
    <source>
        <dbReference type="EMBL" id="CAI9922122.1"/>
    </source>
</evidence>
<comment type="caution">
    <text evidence="3">The sequence shown here is derived from an EMBL/GenBank/DDBJ whole genome shotgun (WGS) entry which is preliminary data.</text>
</comment>
<feature type="chain" id="PRO_5041725054" evidence="2">
    <location>
        <begin position="22"/>
        <end position="189"/>
    </location>
</feature>
<sequence>MTHLTVTLSSVLRLNLIITSSSHKSWQSTNPNLVTQQRYLKLISISQLIFQDCHSEQPPQTTQVSSALELTLLTSEVILYFVTIFWMAGMNLGTSVSVATRSASKFRAGNNVITLQSVSSCLGSFTLESETSAMDQLHKSQVMNLAFWAFCNFEQYICALEDISKIIHIQQFSHLQQVHVSLLHEELTI</sequence>
<keyword evidence="1" id="KW-1133">Transmembrane helix</keyword>
<organism evidence="3">
    <name type="scientific">Hexamita inflata</name>
    <dbReference type="NCBI Taxonomy" id="28002"/>
    <lineage>
        <taxon>Eukaryota</taxon>
        <taxon>Metamonada</taxon>
        <taxon>Diplomonadida</taxon>
        <taxon>Hexamitidae</taxon>
        <taxon>Hexamitinae</taxon>
        <taxon>Hexamita</taxon>
    </lineage>
</organism>
<proteinExistence type="predicted"/>
<accession>A0AA86TPK7</accession>
<evidence type="ECO:0000313" key="5">
    <source>
        <dbReference type="Proteomes" id="UP001642409"/>
    </source>
</evidence>
<dbReference type="AlphaFoldDB" id="A0AA86TPK7"/>
<feature type="signal peptide" evidence="2">
    <location>
        <begin position="1"/>
        <end position="21"/>
    </location>
</feature>
<keyword evidence="5" id="KW-1185">Reference proteome</keyword>
<keyword evidence="1" id="KW-0812">Transmembrane</keyword>